<dbReference type="Pfam" id="PF26251">
    <property type="entry name" value="TPR_TRAPPC9-Trs120"/>
    <property type="match status" value="2"/>
</dbReference>
<feature type="domain" description="Trs120/TRAPPC9 TPR region" evidence="5">
    <location>
        <begin position="366"/>
        <end position="468"/>
    </location>
</feature>
<dbReference type="STRING" id="4829.A0A163K4U7"/>
<dbReference type="Proteomes" id="UP000078561">
    <property type="component" value="Unassembled WGS sequence"/>
</dbReference>
<dbReference type="Pfam" id="PF08626">
    <property type="entry name" value="TRAPPC9-Trs120"/>
    <property type="match status" value="1"/>
</dbReference>
<name>A0A163K4U7_ABSGL</name>
<feature type="compositionally biased region" description="Low complexity" evidence="3">
    <location>
        <begin position="225"/>
        <end position="238"/>
    </location>
</feature>
<dbReference type="PANTHER" id="PTHR21512">
    <property type="entry name" value="TRAFFICKING PROTEIN PARTICLE COMPLEX SUBUNIT 9"/>
    <property type="match status" value="1"/>
</dbReference>
<dbReference type="OMA" id="WITACAY"/>
<organism evidence="7">
    <name type="scientific">Absidia glauca</name>
    <name type="common">Pin mould</name>
    <dbReference type="NCBI Taxonomy" id="4829"/>
    <lineage>
        <taxon>Eukaryota</taxon>
        <taxon>Fungi</taxon>
        <taxon>Fungi incertae sedis</taxon>
        <taxon>Mucoromycota</taxon>
        <taxon>Mucoromycotina</taxon>
        <taxon>Mucoromycetes</taxon>
        <taxon>Mucorales</taxon>
        <taxon>Cunninghamellaceae</taxon>
        <taxon>Absidia</taxon>
    </lineage>
</organism>
<evidence type="ECO:0000313" key="8">
    <source>
        <dbReference type="Proteomes" id="UP000078561"/>
    </source>
</evidence>
<dbReference type="OrthoDB" id="27962at2759"/>
<dbReference type="InterPro" id="IPR058564">
    <property type="entry name" value="TPR_TRAPPC9_Trs120"/>
</dbReference>
<evidence type="ECO:0000259" key="4">
    <source>
        <dbReference type="Pfam" id="PF08626"/>
    </source>
</evidence>
<feature type="compositionally biased region" description="Polar residues" evidence="3">
    <location>
        <begin position="204"/>
        <end position="214"/>
    </location>
</feature>
<evidence type="ECO:0000256" key="2">
    <source>
        <dbReference type="ARBA" id="ARBA00023034"/>
    </source>
</evidence>
<feature type="domain" description="Trs120/TRAPPC9 third Ig-like" evidence="6">
    <location>
        <begin position="936"/>
        <end position="1086"/>
    </location>
</feature>
<accession>A0A163K4U7</accession>
<protein>
    <submittedName>
        <fullName evidence="7">Uncharacterized protein</fullName>
    </submittedName>
</protein>
<evidence type="ECO:0000256" key="1">
    <source>
        <dbReference type="ARBA" id="ARBA00004555"/>
    </source>
</evidence>
<feature type="domain" description="Trs120/TRAPPC9 N-terminal" evidence="4">
    <location>
        <begin position="6"/>
        <end position="291"/>
    </location>
</feature>
<evidence type="ECO:0000259" key="5">
    <source>
        <dbReference type="Pfam" id="PF26251"/>
    </source>
</evidence>
<dbReference type="InterPro" id="IPR058567">
    <property type="entry name" value="Ig_TRAPPC9_Trs120_3rd"/>
</dbReference>
<evidence type="ECO:0000313" key="7">
    <source>
        <dbReference type="EMBL" id="SAM06486.1"/>
    </source>
</evidence>
<evidence type="ECO:0000256" key="3">
    <source>
        <dbReference type="SAM" id="MobiDB-lite"/>
    </source>
</evidence>
<feature type="region of interest" description="Disordered" evidence="3">
    <location>
        <begin position="407"/>
        <end position="440"/>
    </location>
</feature>
<keyword evidence="2" id="KW-0333">Golgi apparatus</keyword>
<dbReference type="EMBL" id="LT554591">
    <property type="protein sequence ID" value="SAM06486.1"/>
    <property type="molecule type" value="Genomic_DNA"/>
</dbReference>
<dbReference type="Pfam" id="PF26280">
    <property type="entry name" value="Ig_TRAPPC9-Trs120_2nd"/>
    <property type="match status" value="1"/>
</dbReference>
<dbReference type="InterPro" id="IPR013935">
    <property type="entry name" value="Trs120_TRAPPC9"/>
</dbReference>
<feature type="compositionally biased region" description="Pro residues" evidence="3">
    <location>
        <begin position="411"/>
        <end position="422"/>
    </location>
</feature>
<gene>
    <name evidence="7" type="primary">ABSGL_12375.1 scaffold 12745</name>
</gene>
<dbReference type="Pfam" id="PF26282">
    <property type="entry name" value="Ig_TRAPPC9-Trs120_3rd"/>
    <property type="match status" value="1"/>
</dbReference>
<dbReference type="PANTHER" id="PTHR21512:SF5">
    <property type="entry name" value="TRAFFICKING PROTEIN PARTICLE COMPLEX SUBUNIT 9"/>
    <property type="match status" value="1"/>
</dbReference>
<proteinExistence type="predicted"/>
<dbReference type="GO" id="GO:0005802">
    <property type="term" value="C:trans-Golgi network"/>
    <property type="evidence" value="ECO:0007669"/>
    <property type="project" value="TreeGrafter"/>
</dbReference>
<dbReference type="InParanoid" id="A0A163K4U7"/>
<feature type="region of interest" description="Disordered" evidence="3">
    <location>
        <begin position="182"/>
        <end position="246"/>
    </location>
</feature>
<dbReference type="AlphaFoldDB" id="A0A163K4U7"/>
<sequence>MDLDTNLTSSCRITVYLAPVYPIKRSVFTQYVQLIRQFTIIRLNDITPDTSGDHATFTSQSFQEGQVHFDFTTHYSGDHEDLVDFQPHRRLFGVIGIMDCQEWQDQDLKTGYQHFIDSLEKYPSHIVTRCFGFDPTETQPDDTKGLIMIPDVGDKTFYMATLISDFTSEILTQFSILAKSIGQHPRSDSPRSTNYASPPHRQSAPPSQQLSNHSDAPADSPPRHSASTTTLSSSSTNTGHASRAKKRLPGRIKKLYGDFYLLSGRLPDARNLYLQAIDMTKITSDYLWLARLNDATMASDPPPGKEGGASEDAPLTVSFFLEQYNAVLHYYAKEFGNTTTATYKAIDDVPNNDDGGFVANMTGNATVASLMYAEACLKVARFLLTVYLNGKLDSHALSLLMRGVITSSPSSSPPSSPPPSLPATPISLTHPQHHMGSQDENGVERWDVGLWTTRVWESTVSNLTVIDQPVPIDPPNGTNDLHLQLHWLSPKGGLDEIPKYTPYAPHSAPPARKIIPGAQPWNNLSIARKHGQSRNPHSVKMDMQSIWRTTLFWYNKKPLALQLSGKQHHQQAAGRLSKWLCSENASSRQNPYVDYFFFSTPAYTDMLHYTTTLLKNMYPYIPKEEQIRLANSIQRIITLQKRLTVTKKPDISDNYWGVNIINSIKVVPAIPRKQLYQHPLGKKRILSAISGHEIERRRSSDPSETTDPFIYNPFTQKKTYEKANEFIVVPEEPLVKLKYTSLIQGAMMLFEGERTQLNLTLENIGNVPVDFVAVSFTDNALINSGSSSSLSMEQQYELERLSSDTKVIAWQGKIMHKGQIIGDQTWLPPDTTLDITLDIYGQPGSTHGAIQVDYGYLDNKATSDLFYTRQLYLPIVITVYSHLKTQSWDILSVQLDDLAKVSSGDDDDLNGGKNQILAVEKVLGRLARAIGDTGYEELQNRYCLATIDIQNRWSFPFEVLFTIDNGLSDEESALVHVNASIPPGATSRILLPIKRFLLSDEETSQPITLENRKQFVVAQLPRLPPSTSVANQEAYWKAQLALFWYRESLLSRVKASWSVDATTSRRQGDLDLRSSLRLTMDHLSLLKLPDVGV</sequence>
<keyword evidence="8" id="KW-1185">Reference proteome</keyword>
<comment type="subcellular location">
    <subcellularLocation>
        <location evidence="1">Golgi apparatus</location>
    </subcellularLocation>
</comment>
<feature type="domain" description="Trs120/TRAPPC9 TPR region" evidence="5">
    <location>
        <begin position="600"/>
        <end position="643"/>
    </location>
</feature>
<reference evidence="7" key="1">
    <citation type="submission" date="2016-04" db="EMBL/GenBank/DDBJ databases">
        <authorList>
            <person name="Evans L.H."/>
            <person name="Alamgir A."/>
            <person name="Owens N."/>
            <person name="Weber N.D."/>
            <person name="Virtaneva K."/>
            <person name="Barbian K."/>
            <person name="Babar A."/>
            <person name="Rosenke K."/>
        </authorList>
    </citation>
    <scope>NUCLEOTIDE SEQUENCE [LARGE SCALE GENOMIC DNA]</scope>
    <source>
        <strain evidence="7">CBS 101.48</strain>
    </source>
</reference>
<dbReference type="FunCoup" id="A0A163K4U7">
    <property type="interactions" value="82"/>
</dbReference>
<dbReference type="InterPro" id="IPR058563">
    <property type="entry name" value="Trs120_TRAPPC9_N"/>
</dbReference>
<evidence type="ECO:0000259" key="6">
    <source>
        <dbReference type="Pfam" id="PF26282"/>
    </source>
</evidence>